<proteinExistence type="predicted"/>
<dbReference type="GO" id="GO:0015074">
    <property type="term" value="P:DNA integration"/>
    <property type="evidence" value="ECO:0007669"/>
    <property type="project" value="InterPro"/>
</dbReference>
<feature type="region of interest" description="Disordered" evidence="9">
    <location>
        <begin position="257"/>
        <end position="343"/>
    </location>
</feature>
<dbReference type="OrthoDB" id="7700898at2759"/>
<keyword evidence="3" id="KW-0548">Nucleotidyltransferase</keyword>
<feature type="compositionally biased region" description="Low complexity" evidence="9">
    <location>
        <begin position="272"/>
        <end position="343"/>
    </location>
</feature>
<evidence type="ECO:0000259" key="10">
    <source>
        <dbReference type="PROSITE" id="PS50175"/>
    </source>
</evidence>
<sequence length="1421" mass="166739">MPPKKQTVSEEEFRLFREEVERNSQYLVNQLLQKINDNEQKIKDIKEEHKSEMEKITINCISMIREMEQQHQDNIDHLKKRFLDPDKNIYMKNDDRKNSNIEISKPTFYGNHKDQHPIDFLQNLEEYFKVKQMNREEKLIIIRDCLKNAANNWFATIKFQIRNYSEFRDAFIDEFWSREIQIQTWSNCLNTSQVPNNITYREHFSQWSSRLRHLQVPQLSEEEIVKNIASHYPGYIRAILISLPEKTIINAMKVLSTEENRREKTEPPIVDSNTNNQSQRNNNWNSQNSRSNGQNNDWRNNQQDNNHQHNNTSSNQRSTRNNQPQNNRWNNRQENQQQSRESNQQINQVITLDNNDNKNIASHALSQMQSNNESFSPYIRCIIEGEEVELLVDTGATISVLTKEIQICKISKQIFCQCQFEGTTIHANFIQVEGLNERGIIGADILNQHDAQINFSNHTILMKINEKSHSIPFSKKLPKRLKQEESLQEMTVMESREEEEDGSIVITPTEQKQFITIMEKYKTVFSNNPGKINAYECQIRTKPGEPIYQKPYPIPMSKIAKVDQEIQRMLDLGIIETSTSPWSSPMVGVEKKNGDIRICLDARKINTRIIPDRERPMNMEEIMNKFRGVKYLSSIDLTAGYWQCPLKKECREITAFLHKGRNYQYKVLPFGLINSVAEFQKILDRVLGPDILQFVAIYVDDLHITSTSFEEHMNHLEIIFRKFSEHNVKINIKKSHFLRKKVIFLGHVVSEKGITMDPEKVKTIQNFQPPKNKKQVQSFLGFINFYRKYIRDLSKNTEILSALTKKNATWTWCDDQQEAFEEIKHNFLEDIVIQYPDFSRKFFISTDASNTHIGAELFQINEAGKHQTLSFISRTLNRAERNYGTTELELLAIVFACKKFRNYVLGYETHLLTDHQALTFMNSCQLLNARLTRWAIKLQEYNLIIEHVPGKENVGADTLTRYPQSPDDNLGRNGIQFTINKVELTDYSKSLINQFDRLSELQRKDKRLVKIFQQINSKENKHFIIFNDLLFTKNSQGKYVLMIPNEMSQNIIQETHERYGHVGTYKVYQLLKTRYQLFNMYRTIKRITKACELCQKAKCNNQLSRGPLNSIIPERPLQIVSLDLMGPLPRGQRGAKYVLALLDIFSKHIQLYPIKKATTETILKKILYDYIPNVGAIEQLLTDNGTQFHSKKWYNQLQEAHVKVLHTTTYHPESNPIERANREIGRMLRTYCHAKHTNWVKWLPNIEYWLNHTTHCTTEFTPQQIMFGMEPQPTVEDKILFPTMINYINQNEIIELVRKRLRKKADIRNQAKDQNKRFINYQVGQQVLIKEHRLSSAEDREIHKLFLLYKGPYTITQVCENNTVVVEDDSNNTFRCNVKNIKAYHTMRGEIKLINVCGEANLPLCVPPDPGKTEIRLSFLS</sequence>
<keyword evidence="4" id="KW-0540">Nuclease</keyword>
<dbReference type="GO" id="GO:0006508">
    <property type="term" value="P:proteolysis"/>
    <property type="evidence" value="ECO:0007669"/>
    <property type="project" value="InterPro"/>
</dbReference>
<protein>
    <recommendedName>
        <fullName evidence="1">RNA-directed DNA polymerase</fullName>
        <ecNumber evidence="1">2.7.7.49</ecNumber>
    </recommendedName>
</protein>
<dbReference type="Pfam" id="PF17917">
    <property type="entry name" value="RT_RNaseH"/>
    <property type="match status" value="1"/>
</dbReference>
<dbReference type="Proteomes" id="UP000478052">
    <property type="component" value="Unassembled WGS sequence"/>
</dbReference>
<feature type="domain" description="Peptidase A2" evidence="10">
    <location>
        <begin position="388"/>
        <end position="403"/>
    </location>
</feature>
<dbReference type="GO" id="GO:0004519">
    <property type="term" value="F:endonuclease activity"/>
    <property type="evidence" value="ECO:0007669"/>
    <property type="project" value="UniProtKB-KW"/>
</dbReference>
<dbReference type="Pfam" id="PF17921">
    <property type="entry name" value="Integrase_H2C2"/>
    <property type="match status" value="1"/>
</dbReference>
<dbReference type="InterPro" id="IPR041588">
    <property type="entry name" value="Integrase_H2C2"/>
</dbReference>
<dbReference type="EMBL" id="VUJU01010002">
    <property type="protein sequence ID" value="KAF0716362.1"/>
    <property type="molecule type" value="Genomic_DNA"/>
</dbReference>
<dbReference type="PROSITE" id="PS50994">
    <property type="entry name" value="INTEGRASE"/>
    <property type="match status" value="1"/>
</dbReference>
<dbReference type="InterPro" id="IPR000477">
    <property type="entry name" value="RT_dom"/>
</dbReference>
<keyword evidence="14" id="KW-1185">Reference proteome</keyword>
<dbReference type="SUPFAM" id="SSF56672">
    <property type="entry name" value="DNA/RNA polymerases"/>
    <property type="match status" value="1"/>
</dbReference>
<keyword evidence="2" id="KW-0808">Transferase</keyword>
<keyword evidence="5" id="KW-0255">Endonuclease</keyword>
<evidence type="ECO:0000256" key="5">
    <source>
        <dbReference type="ARBA" id="ARBA00022759"/>
    </source>
</evidence>
<dbReference type="GO" id="GO:0042575">
    <property type="term" value="C:DNA polymerase complex"/>
    <property type="evidence" value="ECO:0007669"/>
    <property type="project" value="UniProtKB-ARBA"/>
</dbReference>
<gene>
    <name evidence="13" type="ORF">FWK35_00034990</name>
</gene>
<dbReference type="PANTHER" id="PTHR37984">
    <property type="entry name" value="PROTEIN CBG26694"/>
    <property type="match status" value="1"/>
</dbReference>
<keyword evidence="7" id="KW-0695">RNA-directed DNA polymerase</keyword>
<dbReference type="InterPro" id="IPR012337">
    <property type="entry name" value="RNaseH-like_sf"/>
</dbReference>
<feature type="coiled-coil region" evidence="8">
    <location>
        <begin position="28"/>
        <end position="55"/>
    </location>
</feature>
<dbReference type="CDD" id="cd01647">
    <property type="entry name" value="RT_LTR"/>
    <property type="match status" value="1"/>
</dbReference>
<dbReference type="Pfam" id="PF00665">
    <property type="entry name" value="rve"/>
    <property type="match status" value="1"/>
</dbReference>
<dbReference type="PROSITE" id="PS50878">
    <property type="entry name" value="RT_POL"/>
    <property type="match status" value="1"/>
</dbReference>
<dbReference type="CDD" id="cd09274">
    <property type="entry name" value="RNase_HI_RT_Ty3"/>
    <property type="match status" value="1"/>
</dbReference>
<dbReference type="InterPro" id="IPR001995">
    <property type="entry name" value="Peptidase_A2_cat"/>
</dbReference>
<feature type="domain" description="Integrase catalytic" evidence="12">
    <location>
        <begin position="1112"/>
        <end position="1270"/>
    </location>
</feature>
<dbReference type="GO" id="GO:0003964">
    <property type="term" value="F:RNA-directed DNA polymerase activity"/>
    <property type="evidence" value="ECO:0007669"/>
    <property type="project" value="UniProtKB-KW"/>
</dbReference>
<keyword evidence="8" id="KW-0175">Coiled coil</keyword>
<dbReference type="InterPro" id="IPR001584">
    <property type="entry name" value="Integrase_cat-core"/>
</dbReference>
<evidence type="ECO:0000259" key="11">
    <source>
        <dbReference type="PROSITE" id="PS50878"/>
    </source>
</evidence>
<comment type="caution">
    <text evidence="13">The sequence shown here is derived from an EMBL/GenBank/DDBJ whole genome shotgun (WGS) entry which is preliminary data.</text>
</comment>
<dbReference type="GO" id="GO:0003676">
    <property type="term" value="F:nucleic acid binding"/>
    <property type="evidence" value="ECO:0007669"/>
    <property type="project" value="InterPro"/>
</dbReference>
<evidence type="ECO:0000256" key="3">
    <source>
        <dbReference type="ARBA" id="ARBA00022695"/>
    </source>
</evidence>
<dbReference type="PROSITE" id="PS50175">
    <property type="entry name" value="ASP_PROT_RETROV"/>
    <property type="match status" value="1"/>
</dbReference>
<dbReference type="Gene3D" id="2.40.70.10">
    <property type="entry name" value="Acid Proteases"/>
    <property type="match status" value="2"/>
</dbReference>
<feature type="domain" description="Reverse transcriptase" evidence="11">
    <location>
        <begin position="570"/>
        <end position="749"/>
    </location>
</feature>
<evidence type="ECO:0000313" key="14">
    <source>
        <dbReference type="Proteomes" id="UP000478052"/>
    </source>
</evidence>
<dbReference type="InterPro" id="IPR036397">
    <property type="entry name" value="RNaseH_sf"/>
</dbReference>
<dbReference type="InterPro" id="IPR021109">
    <property type="entry name" value="Peptidase_aspartic_dom_sf"/>
</dbReference>
<dbReference type="Gene3D" id="3.30.420.10">
    <property type="entry name" value="Ribonuclease H-like superfamily/Ribonuclease H"/>
    <property type="match status" value="1"/>
</dbReference>
<organism evidence="13 14">
    <name type="scientific">Aphis craccivora</name>
    <name type="common">Cowpea aphid</name>
    <dbReference type="NCBI Taxonomy" id="307492"/>
    <lineage>
        <taxon>Eukaryota</taxon>
        <taxon>Metazoa</taxon>
        <taxon>Ecdysozoa</taxon>
        <taxon>Arthropoda</taxon>
        <taxon>Hexapoda</taxon>
        <taxon>Insecta</taxon>
        <taxon>Pterygota</taxon>
        <taxon>Neoptera</taxon>
        <taxon>Paraneoptera</taxon>
        <taxon>Hemiptera</taxon>
        <taxon>Sternorrhyncha</taxon>
        <taxon>Aphidomorpha</taxon>
        <taxon>Aphidoidea</taxon>
        <taxon>Aphididae</taxon>
        <taxon>Aphidini</taxon>
        <taxon>Aphis</taxon>
        <taxon>Aphis</taxon>
    </lineage>
</organism>
<dbReference type="Gene3D" id="1.10.340.70">
    <property type="match status" value="1"/>
</dbReference>
<reference evidence="13 14" key="1">
    <citation type="submission" date="2019-08" db="EMBL/GenBank/DDBJ databases">
        <title>Whole genome of Aphis craccivora.</title>
        <authorList>
            <person name="Voronova N.V."/>
            <person name="Shulinski R.S."/>
            <person name="Bandarenka Y.V."/>
            <person name="Zhorov D.G."/>
            <person name="Warner D."/>
        </authorList>
    </citation>
    <scope>NUCLEOTIDE SEQUENCE [LARGE SCALE GENOMIC DNA]</scope>
    <source>
        <strain evidence="13">180601</strain>
        <tissue evidence="13">Whole Body</tissue>
    </source>
</reference>
<feature type="compositionally biased region" description="Basic and acidic residues" evidence="9">
    <location>
        <begin position="257"/>
        <end position="266"/>
    </location>
</feature>
<dbReference type="InterPro" id="IPR001969">
    <property type="entry name" value="Aspartic_peptidase_AS"/>
</dbReference>
<keyword evidence="6" id="KW-0378">Hydrolase</keyword>
<dbReference type="SUPFAM" id="SSF53098">
    <property type="entry name" value="Ribonuclease H-like"/>
    <property type="match status" value="1"/>
</dbReference>
<dbReference type="InterPro" id="IPR043502">
    <property type="entry name" value="DNA/RNA_pol_sf"/>
</dbReference>
<evidence type="ECO:0000256" key="9">
    <source>
        <dbReference type="SAM" id="MobiDB-lite"/>
    </source>
</evidence>
<evidence type="ECO:0000256" key="8">
    <source>
        <dbReference type="SAM" id="Coils"/>
    </source>
</evidence>
<dbReference type="PROSITE" id="PS00141">
    <property type="entry name" value="ASP_PROTEASE"/>
    <property type="match status" value="1"/>
</dbReference>
<evidence type="ECO:0000256" key="2">
    <source>
        <dbReference type="ARBA" id="ARBA00022679"/>
    </source>
</evidence>
<dbReference type="SUPFAM" id="SSF50630">
    <property type="entry name" value="Acid proteases"/>
    <property type="match status" value="1"/>
</dbReference>
<evidence type="ECO:0000256" key="7">
    <source>
        <dbReference type="ARBA" id="ARBA00022918"/>
    </source>
</evidence>
<accession>A0A6G0W034</accession>
<dbReference type="InterPro" id="IPR043128">
    <property type="entry name" value="Rev_trsase/Diguanyl_cyclase"/>
</dbReference>
<dbReference type="Pfam" id="PF00078">
    <property type="entry name" value="RVT_1"/>
    <property type="match status" value="1"/>
</dbReference>
<dbReference type="PANTHER" id="PTHR37984:SF5">
    <property type="entry name" value="PROTEIN NYNRIN-LIKE"/>
    <property type="match status" value="1"/>
</dbReference>
<dbReference type="FunFam" id="3.10.20.370:FF:000001">
    <property type="entry name" value="Retrovirus-related Pol polyprotein from transposon 17.6-like protein"/>
    <property type="match status" value="1"/>
</dbReference>
<evidence type="ECO:0000256" key="1">
    <source>
        <dbReference type="ARBA" id="ARBA00012493"/>
    </source>
</evidence>
<dbReference type="InterPro" id="IPR041373">
    <property type="entry name" value="RT_RNaseH"/>
</dbReference>
<dbReference type="GO" id="GO:0004190">
    <property type="term" value="F:aspartic-type endopeptidase activity"/>
    <property type="evidence" value="ECO:0007669"/>
    <property type="project" value="InterPro"/>
</dbReference>
<dbReference type="Gene3D" id="3.30.70.270">
    <property type="match status" value="2"/>
</dbReference>
<evidence type="ECO:0000313" key="13">
    <source>
        <dbReference type="EMBL" id="KAF0716362.1"/>
    </source>
</evidence>
<dbReference type="FunFam" id="3.30.70.270:FF:000026">
    <property type="entry name" value="Transposon Ty3-G Gag-Pol polyprotein"/>
    <property type="match status" value="1"/>
</dbReference>
<dbReference type="InterPro" id="IPR050951">
    <property type="entry name" value="Retrovirus_Pol_polyprotein"/>
</dbReference>
<evidence type="ECO:0000259" key="12">
    <source>
        <dbReference type="PROSITE" id="PS50994"/>
    </source>
</evidence>
<dbReference type="Gene3D" id="3.10.10.10">
    <property type="entry name" value="HIV Type 1 Reverse Transcriptase, subunit A, domain 1"/>
    <property type="match status" value="1"/>
</dbReference>
<evidence type="ECO:0000256" key="6">
    <source>
        <dbReference type="ARBA" id="ARBA00022801"/>
    </source>
</evidence>
<dbReference type="Gene3D" id="3.10.20.370">
    <property type="match status" value="1"/>
</dbReference>
<evidence type="ECO:0000256" key="4">
    <source>
        <dbReference type="ARBA" id="ARBA00022722"/>
    </source>
</evidence>
<name>A0A6G0W034_APHCR</name>
<dbReference type="EC" id="2.7.7.49" evidence="1"/>